<dbReference type="EMBL" id="CAFAAB010000073">
    <property type="protein sequence ID" value="CAB4784433.1"/>
    <property type="molecule type" value="Genomic_DNA"/>
</dbReference>
<protein>
    <submittedName>
        <fullName evidence="1">Unannotated protein</fullName>
    </submittedName>
</protein>
<sequence length="129" mass="14278">MEVLYNGPFQAQRVIDVSLDESGNSSEAREARSAPAALTGNDFEYARLPLYGANQDWLNDTNTLYGFGQGLQWFIFETLAGLKLIRANRTQGDFLKGTHNRRCRFSNFRGLALGDKGAEAPSKSCLSSH</sequence>
<accession>A0A6J6WMG2</accession>
<proteinExistence type="predicted"/>
<evidence type="ECO:0000313" key="1">
    <source>
        <dbReference type="EMBL" id="CAB4784433.1"/>
    </source>
</evidence>
<organism evidence="1">
    <name type="scientific">freshwater metagenome</name>
    <dbReference type="NCBI Taxonomy" id="449393"/>
    <lineage>
        <taxon>unclassified sequences</taxon>
        <taxon>metagenomes</taxon>
        <taxon>ecological metagenomes</taxon>
    </lineage>
</organism>
<gene>
    <name evidence="1" type="ORF">UFOPK2958_00753</name>
</gene>
<reference evidence="1" key="1">
    <citation type="submission" date="2020-05" db="EMBL/GenBank/DDBJ databases">
        <authorList>
            <person name="Chiriac C."/>
            <person name="Salcher M."/>
            <person name="Ghai R."/>
            <person name="Kavagutti S V."/>
        </authorList>
    </citation>
    <scope>NUCLEOTIDE SEQUENCE</scope>
</reference>
<dbReference type="AlphaFoldDB" id="A0A6J6WMG2"/>
<name>A0A6J6WMG2_9ZZZZ</name>